<name>A0ABS7CSM7_9BACT</name>
<keyword evidence="1" id="KW-0732">Signal</keyword>
<dbReference type="Proteomes" id="UP000813018">
    <property type="component" value="Unassembled WGS sequence"/>
</dbReference>
<sequence length="65" mass="7316">MKTYLQFILAILFILCLSQAAQAQEYLLREAYPNVQFSNQLEAVIANNGSLLYIVEQGGKIYCSP</sequence>
<feature type="signal peptide" evidence="1">
    <location>
        <begin position="1"/>
        <end position="23"/>
    </location>
</feature>
<feature type="chain" id="PRO_5046739850" evidence="1">
    <location>
        <begin position="24"/>
        <end position="65"/>
    </location>
</feature>
<comment type="caution">
    <text evidence="2">The sequence shown here is derived from an EMBL/GenBank/DDBJ whole genome shotgun (WGS) entry which is preliminary data.</text>
</comment>
<gene>
    <name evidence="2" type="ORF">K0O23_06865</name>
</gene>
<accession>A0ABS7CSM7</accession>
<proteinExistence type="predicted"/>
<evidence type="ECO:0000313" key="3">
    <source>
        <dbReference type="Proteomes" id="UP000813018"/>
    </source>
</evidence>
<organism evidence="2 3">
    <name type="scientific">Pontibacter aydingkolensis</name>
    <dbReference type="NCBI Taxonomy" id="1911536"/>
    <lineage>
        <taxon>Bacteria</taxon>
        <taxon>Pseudomonadati</taxon>
        <taxon>Bacteroidota</taxon>
        <taxon>Cytophagia</taxon>
        <taxon>Cytophagales</taxon>
        <taxon>Hymenobacteraceae</taxon>
        <taxon>Pontibacter</taxon>
    </lineage>
</organism>
<keyword evidence="3" id="KW-1185">Reference proteome</keyword>
<reference evidence="2 3" key="1">
    <citation type="journal article" date="2016" name="Int. J. Syst. Evol. Microbiol.">
        <title>Pontibacter aydingkolensis sp. nov., isolated from soil of a salt lake.</title>
        <authorList>
            <person name="Osman G."/>
            <person name="Zhang T."/>
            <person name="Lou K."/>
            <person name="Gao Y."/>
            <person name="Chang W."/>
            <person name="Lin Q."/>
            <person name="Yang H.M."/>
            <person name="Huo X.D."/>
            <person name="Wang N."/>
        </authorList>
    </citation>
    <scope>NUCLEOTIDE SEQUENCE [LARGE SCALE GENOMIC DNA]</scope>
    <source>
        <strain evidence="2 3">KACC 19255</strain>
    </source>
</reference>
<protein>
    <submittedName>
        <fullName evidence="2">Uncharacterized protein</fullName>
    </submittedName>
</protein>
<dbReference type="RefSeq" id="WP_219876661.1">
    <property type="nucleotide sequence ID" value="NZ_JAHYXK010000004.1"/>
</dbReference>
<dbReference type="EMBL" id="JAHYXK010000004">
    <property type="protein sequence ID" value="MBW7466783.1"/>
    <property type="molecule type" value="Genomic_DNA"/>
</dbReference>
<evidence type="ECO:0000256" key="1">
    <source>
        <dbReference type="SAM" id="SignalP"/>
    </source>
</evidence>
<evidence type="ECO:0000313" key="2">
    <source>
        <dbReference type="EMBL" id="MBW7466783.1"/>
    </source>
</evidence>